<evidence type="ECO:0000313" key="2">
    <source>
        <dbReference type="EMBL" id="KFF02037.1"/>
    </source>
</evidence>
<keyword evidence="3" id="KW-1185">Reference proteome</keyword>
<keyword evidence="1" id="KW-0732">Signal</keyword>
<feature type="chain" id="PRO_5001800936" description="Lipoprotein" evidence="1">
    <location>
        <begin position="24"/>
        <end position="176"/>
    </location>
</feature>
<dbReference type="AlphaFoldDB" id="A0A085ZC73"/>
<comment type="caution">
    <text evidence="2">The sequence shown here is derived from an EMBL/GenBank/DDBJ whole genome shotgun (WGS) entry which is preliminary data.</text>
</comment>
<dbReference type="Proteomes" id="UP000028703">
    <property type="component" value="Unassembled WGS sequence"/>
</dbReference>
<accession>A0A085ZC73</accession>
<dbReference type="OrthoDB" id="761443at2"/>
<proteinExistence type="predicted"/>
<evidence type="ECO:0000256" key="1">
    <source>
        <dbReference type="SAM" id="SignalP"/>
    </source>
</evidence>
<evidence type="ECO:0008006" key="4">
    <source>
        <dbReference type="Google" id="ProtNLM"/>
    </source>
</evidence>
<reference evidence="2 3" key="1">
    <citation type="submission" date="2014-07" db="EMBL/GenBank/DDBJ databases">
        <title>Genome of Chryseobacterium luteum DSM 18605.</title>
        <authorList>
            <person name="Stropko S.J."/>
            <person name="Pipes S.E."/>
            <person name="Newman J.D."/>
        </authorList>
    </citation>
    <scope>NUCLEOTIDE SEQUENCE [LARGE SCALE GENOMIC DNA]</scope>
    <source>
        <strain evidence="2 3">DSM 18605</strain>
    </source>
</reference>
<feature type="signal peptide" evidence="1">
    <location>
        <begin position="1"/>
        <end position="23"/>
    </location>
</feature>
<dbReference type="PROSITE" id="PS51257">
    <property type="entry name" value="PROKAR_LIPOPROTEIN"/>
    <property type="match status" value="1"/>
</dbReference>
<dbReference type="EMBL" id="JPRO01000014">
    <property type="protein sequence ID" value="KFF02037.1"/>
    <property type="molecule type" value="Genomic_DNA"/>
</dbReference>
<evidence type="ECO:0000313" key="3">
    <source>
        <dbReference type="Proteomes" id="UP000028703"/>
    </source>
</evidence>
<dbReference type="RefSeq" id="WP_034706438.1">
    <property type="nucleotide sequence ID" value="NZ_JPRO01000014.1"/>
</dbReference>
<organism evidence="2 3">
    <name type="scientific">Chryseobacterium luteum</name>
    <dbReference type="NCBI Taxonomy" id="421531"/>
    <lineage>
        <taxon>Bacteria</taxon>
        <taxon>Pseudomonadati</taxon>
        <taxon>Bacteroidota</taxon>
        <taxon>Flavobacteriia</taxon>
        <taxon>Flavobacteriales</taxon>
        <taxon>Weeksellaceae</taxon>
        <taxon>Chryseobacterium group</taxon>
        <taxon>Chryseobacterium</taxon>
    </lineage>
</organism>
<sequence>MKKTILQLLLLPLIFAACKTSHVNNDPAQSFLPMQIGNYWKMDAQNYTEIQDTMRIDGKLYYKFYSMVGGDAVSTEYLRIDEKNQLMESWPEATGKEYTRAKFNSKVGDSFFTLNDHTTNDYKVTVVEKSDSKMTFSFDMVYQDNMKGQPHQVTYIKGLGLDNQWKSIKIDGKIIK</sequence>
<protein>
    <recommendedName>
        <fullName evidence="4">Lipoprotein</fullName>
    </recommendedName>
</protein>
<gene>
    <name evidence="2" type="ORF">IX38_16235</name>
</gene>
<name>A0A085ZC73_9FLAO</name>
<dbReference type="eggNOG" id="ENOG5032ZTG">
    <property type="taxonomic scope" value="Bacteria"/>
</dbReference>